<keyword evidence="6" id="KW-1185">Reference proteome</keyword>
<dbReference type="Proteomes" id="UP000297535">
    <property type="component" value="Unassembled WGS sequence"/>
</dbReference>
<feature type="domain" description="Hydantoinase/oxoprolinase N-terminal" evidence="3">
    <location>
        <begin position="83"/>
        <end position="259"/>
    </location>
</feature>
<dbReference type="GO" id="GO:0017168">
    <property type="term" value="F:5-oxoprolinase (ATP-hydrolyzing) activity"/>
    <property type="evidence" value="ECO:0007669"/>
    <property type="project" value="TreeGrafter"/>
</dbReference>
<evidence type="ECO:0000256" key="1">
    <source>
        <dbReference type="SAM" id="MobiDB-lite"/>
    </source>
</evidence>
<evidence type="ECO:0000313" key="6">
    <source>
        <dbReference type="Proteomes" id="UP000297535"/>
    </source>
</evidence>
<evidence type="ECO:0000259" key="3">
    <source>
        <dbReference type="Pfam" id="PF05378"/>
    </source>
</evidence>
<dbReference type="Gene3D" id="3.30.420.40">
    <property type="match status" value="1"/>
</dbReference>
<dbReference type="InterPro" id="IPR045079">
    <property type="entry name" value="Oxoprolinase-like"/>
</dbReference>
<dbReference type="GO" id="GO:0006749">
    <property type="term" value="P:glutathione metabolic process"/>
    <property type="evidence" value="ECO:0007669"/>
    <property type="project" value="TreeGrafter"/>
</dbReference>
<dbReference type="Pfam" id="PF05378">
    <property type="entry name" value="Hydant_A_N"/>
    <property type="match status" value="1"/>
</dbReference>
<dbReference type="Pfam" id="PF19278">
    <property type="entry name" value="Hydant_A_C"/>
    <property type="match status" value="1"/>
</dbReference>
<evidence type="ECO:0000259" key="4">
    <source>
        <dbReference type="Pfam" id="PF19278"/>
    </source>
</evidence>
<dbReference type="PANTHER" id="PTHR11365:SF23">
    <property type="entry name" value="HYPOTHETICAL 5-OXOPROLINASE (EUROFUNG)-RELATED"/>
    <property type="match status" value="1"/>
</dbReference>
<comment type="caution">
    <text evidence="5">The sequence shown here is derived from an EMBL/GenBank/DDBJ whole genome shotgun (WGS) entry which is preliminary data.</text>
</comment>
<feature type="compositionally biased region" description="Basic and acidic residues" evidence="1">
    <location>
        <begin position="46"/>
        <end position="61"/>
    </location>
</feature>
<dbReference type="GO" id="GO:0005829">
    <property type="term" value="C:cytosol"/>
    <property type="evidence" value="ECO:0007669"/>
    <property type="project" value="TreeGrafter"/>
</dbReference>
<dbReference type="InterPro" id="IPR002821">
    <property type="entry name" value="Hydantoinase_A"/>
</dbReference>
<gene>
    <name evidence="5" type="ORF">EU555_18415</name>
</gene>
<sequence length="750" mass="78743">MALPVRRGGACELPRHPPQRPWQAAPLRGRDDPQRPVRAAEQPPLRLDRPYRRRPRGDLRGGRPLLPHAPGLKERAVARGYFVGIDVGGTFTDATVYDVAARTCSAVKVPSNRAAPDQAVLAVIAKSAAPACGIRRVVHGTTVATNALLERRGARAALVATRGFRDVIELGRTTRLTPGSLYDPYFRRPPPVIRRRDRHEVAGRVEASGAVSEPLDEADLDALGRALAADGVEAVAVGFLNAYRNPAHERRAKEILSRHLGFVTVSTDVLNEVREYERFFVTALNAVLMPIMARYVGALTEAVAEGYPAASFYTVASHGGLLTTQAVTEAPVRTILSGPAAGLAATRRLAEALGIARIIACDMGGTSTDVALVADGALPLKRETVLDGNVIRLPQLDIHTVGAGGGSIASLDGGGDLVLGPESAGARPGPACYGHGGTRPTVTDANAVLGRLGAGQELGRSLSLDAEAARRVVAALAKAAGLPTEAMAEAILDLAVAKMAAAVHEISVARGYDPAECALLCYGGAGPLHACLVAEALGIPRVVAPPDPGTFSAFGALCSALTLDRALTILAPLGPEALARSAAFFASAAPAMREAFAEQGIDPDGFTLECQYDLRYEGQAHELTVPCTPDADAHALTAAFEAAFAREYGRLDRERGLVLVNVRAVGRVPVESPAWTAPLPGSGRPLGRRTVWAEGEARPCPVWQRDDLSPGEPVAGPAVIEEMSATTYVPPGWTARAGRIGELDIRRNPA</sequence>
<feature type="region of interest" description="Disordered" evidence="1">
    <location>
        <begin position="1"/>
        <end position="69"/>
    </location>
</feature>
<dbReference type="SUPFAM" id="SSF53067">
    <property type="entry name" value="Actin-like ATPase domain"/>
    <property type="match status" value="1"/>
</dbReference>
<evidence type="ECO:0000313" key="5">
    <source>
        <dbReference type="EMBL" id="TGD97616.1"/>
    </source>
</evidence>
<dbReference type="InterPro" id="IPR049517">
    <property type="entry name" value="ACX-like_C"/>
</dbReference>
<dbReference type="EMBL" id="SRLB01000013">
    <property type="protein sequence ID" value="TGD97616.1"/>
    <property type="molecule type" value="Genomic_DNA"/>
</dbReference>
<accession>A0A4Z0NN85</accession>
<feature type="domain" description="Acetophenone carboxylase-like C-terminal" evidence="4">
    <location>
        <begin position="591"/>
        <end position="735"/>
    </location>
</feature>
<reference evidence="5 6" key="1">
    <citation type="submission" date="2019-04" db="EMBL/GenBank/DDBJ databases">
        <authorList>
            <person name="Feng G."/>
            <person name="Zhu H."/>
        </authorList>
    </citation>
    <scope>NUCLEOTIDE SEQUENCE [LARGE SCALE GENOMIC DNA]</scope>
    <source>
        <strain evidence="5 6">6HR-1</strain>
    </source>
</reference>
<proteinExistence type="predicted"/>
<dbReference type="AlphaFoldDB" id="A0A4Z0NN85"/>
<evidence type="ECO:0000259" key="2">
    <source>
        <dbReference type="Pfam" id="PF01968"/>
    </source>
</evidence>
<dbReference type="Pfam" id="PF01968">
    <property type="entry name" value="Hydantoinase_A"/>
    <property type="match status" value="1"/>
</dbReference>
<dbReference type="PANTHER" id="PTHR11365">
    <property type="entry name" value="5-OXOPROLINASE RELATED"/>
    <property type="match status" value="1"/>
</dbReference>
<protein>
    <submittedName>
        <fullName evidence="5">Hydantoinase/oxoprolinase family protein</fullName>
    </submittedName>
</protein>
<dbReference type="InterPro" id="IPR043129">
    <property type="entry name" value="ATPase_NBD"/>
</dbReference>
<dbReference type="InterPro" id="IPR008040">
    <property type="entry name" value="Hydant_A_N"/>
</dbReference>
<feature type="domain" description="Hydantoinase A/oxoprolinase" evidence="2">
    <location>
        <begin position="281"/>
        <end position="563"/>
    </location>
</feature>
<dbReference type="OrthoDB" id="9759608at2"/>
<name>A0A4Z0NN85_9HYPH</name>
<organism evidence="5 6">
    <name type="scientific">Methylobacterium nonmethylotrophicum</name>
    <dbReference type="NCBI Taxonomy" id="1141884"/>
    <lineage>
        <taxon>Bacteria</taxon>
        <taxon>Pseudomonadati</taxon>
        <taxon>Pseudomonadota</taxon>
        <taxon>Alphaproteobacteria</taxon>
        <taxon>Hyphomicrobiales</taxon>
        <taxon>Methylobacteriaceae</taxon>
        <taxon>Methylobacterium</taxon>
    </lineage>
</organism>